<evidence type="ECO:0000313" key="5">
    <source>
        <dbReference type="EMBL" id="SFK72549.1"/>
    </source>
</evidence>
<dbReference type="Pfam" id="PF01022">
    <property type="entry name" value="HTH_5"/>
    <property type="match status" value="1"/>
</dbReference>
<dbReference type="GO" id="GO:0003677">
    <property type="term" value="F:DNA binding"/>
    <property type="evidence" value="ECO:0007669"/>
    <property type="project" value="UniProtKB-KW"/>
</dbReference>
<feature type="domain" description="HTH arsR-type" evidence="4">
    <location>
        <begin position="4"/>
        <end position="96"/>
    </location>
</feature>
<dbReference type="GO" id="GO:0003700">
    <property type="term" value="F:DNA-binding transcription factor activity"/>
    <property type="evidence" value="ECO:0007669"/>
    <property type="project" value="InterPro"/>
</dbReference>
<dbReference type="STRING" id="195913.SAMN04488004_101188"/>
<dbReference type="InterPro" id="IPR001845">
    <property type="entry name" value="HTH_ArsR_DNA-bd_dom"/>
</dbReference>
<organism evidence="5 6">
    <name type="scientific">Loktanella salsilacus</name>
    <dbReference type="NCBI Taxonomy" id="195913"/>
    <lineage>
        <taxon>Bacteria</taxon>
        <taxon>Pseudomonadati</taxon>
        <taxon>Pseudomonadota</taxon>
        <taxon>Alphaproteobacteria</taxon>
        <taxon>Rhodobacterales</taxon>
        <taxon>Roseobacteraceae</taxon>
        <taxon>Loktanella</taxon>
    </lineage>
</organism>
<dbReference type="EMBL" id="FOTF01000001">
    <property type="protein sequence ID" value="SFK72549.1"/>
    <property type="molecule type" value="Genomic_DNA"/>
</dbReference>
<evidence type="ECO:0000256" key="2">
    <source>
        <dbReference type="ARBA" id="ARBA00023125"/>
    </source>
</evidence>
<keyword evidence="2" id="KW-0238">DNA-binding</keyword>
<dbReference type="AlphaFoldDB" id="A0A1I4BWS1"/>
<dbReference type="PANTHER" id="PTHR43132:SF2">
    <property type="entry name" value="ARSENICAL RESISTANCE OPERON REPRESSOR ARSR-RELATED"/>
    <property type="match status" value="1"/>
</dbReference>
<name>A0A1I4BWS1_9RHOB</name>
<evidence type="ECO:0000313" key="6">
    <source>
        <dbReference type="Proteomes" id="UP000199550"/>
    </source>
</evidence>
<gene>
    <name evidence="5" type="ORF">SAMN04488004_101188</name>
</gene>
<evidence type="ECO:0000256" key="1">
    <source>
        <dbReference type="ARBA" id="ARBA00023015"/>
    </source>
</evidence>
<sequence>MTQTDWDTADHAAAVLKRLANPMRLRLLLALRGGPQSVSVLQVMVGATQPAVSLQLLRMRNDGLVSCYRDADDARIMLYAVAEPRTLALLDMAATI</sequence>
<keyword evidence="1" id="KW-0805">Transcription regulation</keyword>
<dbReference type="InterPro" id="IPR036390">
    <property type="entry name" value="WH_DNA-bd_sf"/>
</dbReference>
<accession>A0A1I4BWS1</accession>
<dbReference type="SMART" id="SM00418">
    <property type="entry name" value="HTH_ARSR"/>
    <property type="match status" value="1"/>
</dbReference>
<dbReference type="Gene3D" id="1.10.10.10">
    <property type="entry name" value="Winged helix-like DNA-binding domain superfamily/Winged helix DNA-binding domain"/>
    <property type="match status" value="1"/>
</dbReference>
<keyword evidence="6" id="KW-1185">Reference proteome</keyword>
<dbReference type="PROSITE" id="PS50987">
    <property type="entry name" value="HTH_ARSR_2"/>
    <property type="match status" value="1"/>
</dbReference>
<dbReference type="OrthoDB" id="194599at2"/>
<dbReference type="SUPFAM" id="SSF46785">
    <property type="entry name" value="Winged helix' DNA-binding domain"/>
    <property type="match status" value="1"/>
</dbReference>
<dbReference type="InterPro" id="IPR051011">
    <property type="entry name" value="Metal_resp_trans_reg"/>
</dbReference>
<protein>
    <submittedName>
        <fullName evidence="5">Transcriptional regulator, ArsR family</fullName>
    </submittedName>
</protein>
<evidence type="ECO:0000256" key="3">
    <source>
        <dbReference type="ARBA" id="ARBA00023163"/>
    </source>
</evidence>
<dbReference type="RefSeq" id="WP_090184255.1">
    <property type="nucleotide sequence ID" value="NZ_CAXIDI010000016.1"/>
</dbReference>
<proteinExistence type="predicted"/>
<evidence type="ECO:0000259" key="4">
    <source>
        <dbReference type="PROSITE" id="PS50987"/>
    </source>
</evidence>
<keyword evidence="3" id="KW-0804">Transcription</keyword>
<reference evidence="5 6" key="1">
    <citation type="submission" date="2016-10" db="EMBL/GenBank/DDBJ databases">
        <authorList>
            <person name="de Groot N.N."/>
        </authorList>
    </citation>
    <scope>NUCLEOTIDE SEQUENCE [LARGE SCALE GENOMIC DNA]</scope>
    <source>
        <strain evidence="5 6">DSM 16199</strain>
    </source>
</reference>
<dbReference type="PANTHER" id="PTHR43132">
    <property type="entry name" value="ARSENICAL RESISTANCE OPERON REPRESSOR ARSR-RELATED"/>
    <property type="match status" value="1"/>
</dbReference>
<dbReference type="InterPro" id="IPR036388">
    <property type="entry name" value="WH-like_DNA-bd_sf"/>
</dbReference>
<dbReference type="Proteomes" id="UP000199550">
    <property type="component" value="Unassembled WGS sequence"/>
</dbReference>